<keyword evidence="3" id="KW-1185">Reference proteome</keyword>
<dbReference type="Proteomes" id="UP000681722">
    <property type="component" value="Unassembled WGS sequence"/>
</dbReference>
<comment type="caution">
    <text evidence="1">The sequence shown here is derived from an EMBL/GenBank/DDBJ whole genome shotgun (WGS) entry which is preliminary data.</text>
</comment>
<name>A0A815CZL4_9BILA</name>
<feature type="non-terminal residue" evidence="1">
    <location>
        <position position="35"/>
    </location>
</feature>
<gene>
    <name evidence="1" type="ORF">GPM918_LOCUS28024</name>
    <name evidence="2" type="ORF">SRO942_LOCUS28465</name>
</gene>
<organism evidence="1 3">
    <name type="scientific">Didymodactylos carnosus</name>
    <dbReference type="NCBI Taxonomy" id="1234261"/>
    <lineage>
        <taxon>Eukaryota</taxon>
        <taxon>Metazoa</taxon>
        <taxon>Spiralia</taxon>
        <taxon>Gnathifera</taxon>
        <taxon>Rotifera</taxon>
        <taxon>Eurotatoria</taxon>
        <taxon>Bdelloidea</taxon>
        <taxon>Philodinida</taxon>
        <taxon>Philodinidae</taxon>
        <taxon>Didymodactylos</taxon>
    </lineage>
</organism>
<accession>A0A815CZL4</accession>
<reference evidence="1" key="1">
    <citation type="submission" date="2021-02" db="EMBL/GenBank/DDBJ databases">
        <authorList>
            <person name="Nowell W R."/>
        </authorList>
    </citation>
    <scope>NUCLEOTIDE SEQUENCE</scope>
</reference>
<dbReference type="EMBL" id="CAJOBC010032583">
    <property type="protein sequence ID" value="CAF4096477.1"/>
    <property type="molecule type" value="Genomic_DNA"/>
</dbReference>
<protein>
    <submittedName>
        <fullName evidence="1">Uncharacterized protein</fullName>
    </submittedName>
</protein>
<proteinExistence type="predicted"/>
<evidence type="ECO:0000313" key="3">
    <source>
        <dbReference type="Proteomes" id="UP000663829"/>
    </source>
</evidence>
<sequence length="35" mass="4350">MFHYILEHNMKITIRQHFRFLGTIISHAFYIDNNQ</sequence>
<evidence type="ECO:0000313" key="1">
    <source>
        <dbReference type="EMBL" id="CAF1290742.1"/>
    </source>
</evidence>
<dbReference type="Proteomes" id="UP000663829">
    <property type="component" value="Unassembled WGS sequence"/>
</dbReference>
<dbReference type="AlphaFoldDB" id="A0A815CZL4"/>
<dbReference type="EMBL" id="CAJNOQ010012042">
    <property type="protein sequence ID" value="CAF1290742.1"/>
    <property type="molecule type" value="Genomic_DNA"/>
</dbReference>
<evidence type="ECO:0000313" key="2">
    <source>
        <dbReference type="EMBL" id="CAF4096477.1"/>
    </source>
</evidence>